<accession>A0AAE0X3K7</accession>
<dbReference type="AlphaFoldDB" id="A0AAE0X3K7"/>
<gene>
    <name evidence="1" type="ORF">B0T22DRAFT_264553</name>
</gene>
<keyword evidence="2" id="KW-1185">Reference proteome</keyword>
<evidence type="ECO:0000313" key="1">
    <source>
        <dbReference type="EMBL" id="KAK3683882.1"/>
    </source>
</evidence>
<reference evidence="1" key="2">
    <citation type="submission" date="2023-06" db="EMBL/GenBank/DDBJ databases">
        <authorList>
            <consortium name="Lawrence Berkeley National Laboratory"/>
            <person name="Haridas S."/>
            <person name="Hensen N."/>
            <person name="Bonometti L."/>
            <person name="Westerberg I."/>
            <person name="Brannstrom I.O."/>
            <person name="Guillou S."/>
            <person name="Cros-Aarteil S."/>
            <person name="Calhoun S."/>
            <person name="Kuo A."/>
            <person name="Mondo S."/>
            <person name="Pangilinan J."/>
            <person name="Riley R."/>
            <person name="Labutti K."/>
            <person name="Andreopoulos B."/>
            <person name="Lipzen A."/>
            <person name="Chen C."/>
            <person name="Yanf M."/>
            <person name="Daum C."/>
            <person name="Ng V."/>
            <person name="Clum A."/>
            <person name="Steindorff A."/>
            <person name="Ohm R."/>
            <person name="Martin F."/>
            <person name="Silar P."/>
            <person name="Natvig D."/>
            <person name="Lalanne C."/>
            <person name="Gautier V."/>
            <person name="Ament-Velasquez S.L."/>
            <person name="Kruys A."/>
            <person name="Hutchinson M.I."/>
            <person name="Powell A.J."/>
            <person name="Barry K."/>
            <person name="Miller A.N."/>
            <person name="Grigoriev I.V."/>
            <person name="Debuchy R."/>
            <person name="Gladieux P."/>
            <person name="Thoren M.H."/>
            <person name="Johannesson H."/>
        </authorList>
    </citation>
    <scope>NUCLEOTIDE SEQUENCE</scope>
    <source>
        <strain evidence="1">CBS 314.62</strain>
    </source>
</reference>
<dbReference type="Proteomes" id="UP001270362">
    <property type="component" value="Unassembled WGS sequence"/>
</dbReference>
<reference evidence="1" key="1">
    <citation type="journal article" date="2023" name="Mol. Phylogenet. Evol.">
        <title>Genome-scale phylogeny and comparative genomics of the fungal order Sordariales.</title>
        <authorList>
            <person name="Hensen N."/>
            <person name="Bonometti L."/>
            <person name="Westerberg I."/>
            <person name="Brannstrom I.O."/>
            <person name="Guillou S."/>
            <person name="Cros-Aarteil S."/>
            <person name="Calhoun S."/>
            <person name="Haridas S."/>
            <person name="Kuo A."/>
            <person name="Mondo S."/>
            <person name="Pangilinan J."/>
            <person name="Riley R."/>
            <person name="LaButti K."/>
            <person name="Andreopoulos B."/>
            <person name="Lipzen A."/>
            <person name="Chen C."/>
            <person name="Yan M."/>
            <person name="Daum C."/>
            <person name="Ng V."/>
            <person name="Clum A."/>
            <person name="Steindorff A."/>
            <person name="Ohm R.A."/>
            <person name="Martin F."/>
            <person name="Silar P."/>
            <person name="Natvig D.O."/>
            <person name="Lalanne C."/>
            <person name="Gautier V."/>
            <person name="Ament-Velasquez S.L."/>
            <person name="Kruys A."/>
            <person name="Hutchinson M.I."/>
            <person name="Powell A.J."/>
            <person name="Barry K."/>
            <person name="Miller A.N."/>
            <person name="Grigoriev I.V."/>
            <person name="Debuchy R."/>
            <person name="Gladieux P."/>
            <person name="Hiltunen Thoren M."/>
            <person name="Johannesson H."/>
        </authorList>
    </citation>
    <scope>NUCLEOTIDE SEQUENCE</scope>
    <source>
        <strain evidence="1">CBS 314.62</strain>
    </source>
</reference>
<dbReference type="EMBL" id="JAULSO010000004">
    <property type="protein sequence ID" value="KAK3683882.1"/>
    <property type="molecule type" value="Genomic_DNA"/>
</dbReference>
<name>A0AAE0X3K7_9PEZI</name>
<comment type="caution">
    <text evidence="1">The sequence shown here is derived from an EMBL/GenBank/DDBJ whole genome shotgun (WGS) entry which is preliminary data.</text>
</comment>
<proteinExistence type="predicted"/>
<protein>
    <submittedName>
        <fullName evidence="1">Uncharacterized protein</fullName>
    </submittedName>
</protein>
<sequence>MYIALHCLQWMLSFTSSLPWWWCCLVYAEVRLIQWMDTRTREWKRKGQRSGPDLHAIGGRRRHCLHTYLTHTPSAL</sequence>
<organism evidence="1 2">
    <name type="scientific">Podospora appendiculata</name>
    <dbReference type="NCBI Taxonomy" id="314037"/>
    <lineage>
        <taxon>Eukaryota</taxon>
        <taxon>Fungi</taxon>
        <taxon>Dikarya</taxon>
        <taxon>Ascomycota</taxon>
        <taxon>Pezizomycotina</taxon>
        <taxon>Sordariomycetes</taxon>
        <taxon>Sordariomycetidae</taxon>
        <taxon>Sordariales</taxon>
        <taxon>Podosporaceae</taxon>
        <taxon>Podospora</taxon>
    </lineage>
</organism>
<evidence type="ECO:0000313" key="2">
    <source>
        <dbReference type="Proteomes" id="UP001270362"/>
    </source>
</evidence>